<protein>
    <recommendedName>
        <fullName evidence="5">Netrin module non-TIMP type domain-containing protein</fullName>
    </recommendedName>
</protein>
<keyword evidence="1" id="KW-0812">Transmembrane</keyword>
<name>A0ABR8MQQ7_9ACTN</name>
<evidence type="ECO:0000313" key="3">
    <source>
        <dbReference type="EMBL" id="MBD3916429.1"/>
    </source>
</evidence>
<evidence type="ECO:0000256" key="2">
    <source>
        <dbReference type="SAM" id="SignalP"/>
    </source>
</evidence>
<evidence type="ECO:0008006" key="5">
    <source>
        <dbReference type="Google" id="ProtNLM"/>
    </source>
</evidence>
<accession>A0ABR8MQQ7</accession>
<keyword evidence="2" id="KW-0732">Signal</keyword>
<keyword evidence="1" id="KW-1133">Transmembrane helix</keyword>
<organism evidence="3 4">
    <name type="scientific">Nocardioides hwasunensis</name>
    <dbReference type="NCBI Taxonomy" id="397258"/>
    <lineage>
        <taxon>Bacteria</taxon>
        <taxon>Bacillati</taxon>
        <taxon>Actinomycetota</taxon>
        <taxon>Actinomycetes</taxon>
        <taxon>Propionibacteriales</taxon>
        <taxon>Nocardioidaceae</taxon>
        <taxon>Nocardioides</taxon>
    </lineage>
</organism>
<feature type="chain" id="PRO_5047366545" description="Netrin module non-TIMP type domain-containing protein" evidence="2">
    <location>
        <begin position="33"/>
        <end position="196"/>
    </location>
</feature>
<dbReference type="Proteomes" id="UP000649289">
    <property type="component" value="Unassembled WGS sequence"/>
</dbReference>
<feature type="signal peptide" evidence="2">
    <location>
        <begin position="1"/>
        <end position="32"/>
    </location>
</feature>
<sequence length="196" mass="19724">MSRAVIRSLGAAAALLLACLGLVLTVSTPASAACSCKQGQLEQQVNRADAVFIGTIDKVATEGNDTTYDVTASRAYAGTPARSTQVVSTSTGGRNDCGLGGLTVGTTYVFLATGAEAPYVTDRCSGTSLANPNRIGKVEALLGEGTSVDPPPPPTAVLTKVEESPPAGLARTAAPGAAAAIIGLLGLVVVRRLARR</sequence>
<keyword evidence="4" id="KW-1185">Reference proteome</keyword>
<evidence type="ECO:0000313" key="4">
    <source>
        <dbReference type="Proteomes" id="UP000649289"/>
    </source>
</evidence>
<dbReference type="SUPFAM" id="SSF50242">
    <property type="entry name" value="TIMP-like"/>
    <property type="match status" value="1"/>
</dbReference>
<feature type="transmembrane region" description="Helical" evidence="1">
    <location>
        <begin position="173"/>
        <end position="190"/>
    </location>
</feature>
<comment type="caution">
    <text evidence="3">The sequence shown here is derived from an EMBL/GenBank/DDBJ whole genome shotgun (WGS) entry which is preliminary data.</text>
</comment>
<reference evidence="3 4" key="1">
    <citation type="submission" date="2020-09" db="EMBL/GenBank/DDBJ databases">
        <title>novel species in genus Nocardioides.</title>
        <authorList>
            <person name="Zhang G."/>
        </authorList>
    </citation>
    <scope>NUCLEOTIDE SEQUENCE [LARGE SCALE GENOMIC DNA]</scope>
    <source>
        <strain evidence="3 4">19197</strain>
    </source>
</reference>
<dbReference type="RefSeq" id="WP_191200743.1">
    <property type="nucleotide sequence ID" value="NZ_BAAAPA010000001.1"/>
</dbReference>
<dbReference type="InterPro" id="IPR008993">
    <property type="entry name" value="TIMP-like_OB-fold"/>
</dbReference>
<dbReference type="Gene3D" id="2.40.50.120">
    <property type="match status" value="1"/>
</dbReference>
<evidence type="ECO:0000256" key="1">
    <source>
        <dbReference type="SAM" id="Phobius"/>
    </source>
</evidence>
<dbReference type="PROSITE" id="PS51257">
    <property type="entry name" value="PROKAR_LIPOPROTEIN"/>
    <property type="match status" value="1"/>
</dbReference>
<dbReference type="EMBL" id="JACXYY010000007">
    <property type="protein sequence ID" value="MBD3916429.1"/>
    <property type="molecule type" value="Genomic_DNA"/>
</dbReference>
<proteinExistence type="predicted"/>
<keyword evidence="1" id="KW-0472">Membrane</keyword>
<gene>
    <name evidence="3" type="ORF">IEZ25_17565</name>
</gene>